<evidence type="ECO:0000313" key="2">
    <source>
        <dbReference type="EMBL" id="HAE95394.1"/>
    </source>
</evidence>
<dbReference type="PATRIC" id="fig|1280948.3.peg.358"/>
<dbReference type="InterPro" id="IPR007296">
    <property type="entry name" value="DUF403"/>
</dbReference>
<dbReference type="RefSeq" id="WP_035547409.1">
    <property type="nucleotide sequence ID" value="NZ_AWFH01000001.1"/>
</dbReference>
<accession>A0A059EB41</accession>
<sequence>MLGRTASGLFWMARLLERAENTSRLVEAGFRMALTRSQPGEEEWRSVLVTAGCHDTYRARHDMIDGAKVADFALRDRSNPSSVLSTLHAARENARMTRTALTREMWEAINDFWMTLRDALKRPPSETDLPEILTMIRQQGAQVRGATTGTMLRNDIYNFVILGIMCERADNTARILDTKYYVLLPTSASVGSPLDNVQWEMILRSASAQRSFHWLNGGSVTPRSIADFLVFDTRMPRSLAYCYQTITHELDCLFRQYGQRVMAHDLATSLEASLAATNVDSVFDSGLHEFLTDFLGRNAALSTQIERDYRFAE</sequence>
<evidence type="ECO:0000313" key="6">
    <source>
        <dbReference type="Proteomes" id="UP000259173"/>
    </source>
</evidence>
<feature type="domain" description="DUF403" evidence="1">
    <location>
        <begin position="1"/>
        <end position="309"/>
    </location>
</feature>
<dbReference type="Pfam" id="PF04168">
    <property type="entry name" value="Alpha-E"/>
    <property type="match status" value="1"/>
</dbReference>
<organism evidence="4 5">
    <name type="scientific">Hyphomonas atlantica</name>
    <dbReference type="NCBI Taxonomy" id="1280948"/>
    <lineage>
        <taxon>Bacteria</taxon>
        <taxon>Pseudomonadati</taxon>
        <taxon>Pseudomonadota</taxon>
        <taxon>Alphaproteobacteria</taxon>
        <taxon>Hyphomonadales</taxon>
        <taxon>Hyphomonadaceae</taxon>
        <taxon>Hyphomonas</taxon>
    </lineage>
</organism>
<dbReference type="eggNOG" id="COG2307">
    <property type="taxonomic scope" value="Bacteria"/>
</dbReference>
<reference evidence="6 7" key="2">
    <citation type="journal article" date="2018" name="Nat. Biotechnol.">
        <title>A standardized bacterial taxonomy based on genome phylogeny substantially revises the tree of life.</title>
        <authorList>
            <person name="Parks D.H."/>
            <person name="Chuvochina M."/>
            <person name="Waite D.W."/>
            <person name="Rinke C."/>
            <person name="Skarshewski A."/>
            <person name="Chaumeil P.A."/>
            <person name="Hugenholtz P."/>
        </authorList>
    </citation>
    <scope>NUCLEOTIDE SEQUENCE [LARGE SCALE GENOMIC DNA]</scope>
    <source>
        <strain evidence="3">UBA10378</strain>
        <strain evidence="2">UBA8557</strain>
    </source>
</reference>
<dbReference type="STRING" id="1280948.HY36_01820"/>
<proteinExistence type="predicted"/>
<reference evidence="4 5" key="1">
    <citation type="journal article" date="2014" name="Antonie Van Leeuwenhoek">
        <title>Hyphomonas beringensis sp. nov. and Hyphomonas chukchiensis sp. nov., isolated from surface seawater of the Bering Sea and Chukchi Sea.</title>
        <authorList>
            <person name="Li C."/>
            <person name="Lai Q."/>
            <person name="Li G."/>
            <person name="Dong C."/>
            <person name="Wang J."/>
            <person name="Liao Y."/>
            <person name="Shao Z."/>
        </authorList>
    </citation>
    <scope>NUCLEOTIDE SEQUENCE [LARGE SCALE GENOMIC DNA]</scope>
    <source>
        <strain evidence="4 5">22II1-22F38</strain>
    </source>
</reference>
<name>A0A059EB41_9PROT</name>
<dbReference type="Proteomes" id="UP000259173">
    <property type="component" value="Unassembled WGS sequence"/>
</dbReference>
<dbReference type="GeneID" id="92499632"/>
<evidence type="ECO:0000313" key="7">
    <source>
        <dbReference type="Proteomes" id="UP000263957"/>
    </source>
</evidence>
<dbReference type="EMBL" id="DMBR01000380">
    <property type="protein sequence ID" value="HAE95394.1"/>
    <property type="molecule type" value="Genomic_DNA"/>
</dbReference>
<keyword evidence="5" id="KW-1185">Reference proteome</keyword>
<dbReference type="EMBL" id="AWFH01000001">
    <property type="protein sequence ID" value="KCZ65144.1"/>
    <property type="molecule type" value="Genomic_DNA"/>
</dbReference>
<evidence type="ECO:0000313" key="4">
    <source>
        <dbReference type="EMBL" id="KCZ65144.1"/>
    </source>
</evidence>
<evidence type="ECO:0000313" key="3">
    <source>
        <dbReference type="EMBL" id="HBQ49535.1"/>
    </source>
</evidence>
<dbReference type="InterPro" id="IPR051680">
    <property type="entry name" value="ATP-dep_Glu-Cys_Ligase-2"/>
</dbReference>
<dbReference type="PANTHER" id="PTHR34595:SF7">
    <property type="entry name" value="SLL1039 PROTEIN"/>
    <property type="match status" value="1"/>
</dbReference>
<dbReference type="AlphaFoldDB" id="A0A059EB41"/>
<dbReference type="EMBL" id="DOGS01000236">
    <property type="protein sequence ID" value="HBQ49535.1"/>
    <property type="molecule type" value="Genomic_DNA"/>
</dbReference>
<evidence type="ECO:0000259" key="1">
    <source>
        <dbReference type="Pfam" id="PF04168"/>
    </source>
</evidence>
<evidence type="ECO:0000313" key="5">
    <source>
        <dbReference type="Proteomes" id="UP000024547"/>
    </source>
</evidence>
<dbReference type="Proteomes" id="UP000263957">
    <property type="component" value="Unassembled WGS sequence"/>
</dbReference>
<gene>
    <name evidence="2" type="ORF">DCG65_12600</name>
    <name evidence="3" type="ORF">DD728_11770</name>
    <name evidence="4" type="ORF">HY36_01820</name>
</gene>
<dbReference type="Proteomes" id="UP000024547">
    <property type="component" value="Unassembled WGS sequence"/>
</dbReference>
<dbReference type="OrthoDB" id="9803532at2"/>
<comment type="caution">
    <text evidence="4">The sequence shown here is derived from an EMBL/GenBank/DDBJ whole genome shotgun (WGS) entry which is preliminary data.</text>
</comment>
<dbReference type="PANTHER" id="PTHR34595">
    <property type="entry name" value="BLR5612 PROTEIN"/>
    <property type="match status" value="1"/>
</dbReference>
<protein>
    <submittedName>
        <fullName evidence="2">Alpha-E domain-containing protein</fullName>
    </submittedName>
</protein>